<dbReference type="AlphaFoldDB" id="A0A508TQI8"/>
<keyword evidence="4" id="KW-0997">Cell inner membrane</keyword>
<dbReference type="OrthoDB" id="9150135at2"/>
<feature type="transmembrane region" description="Helical" evidence="8">
    <location>
        <begin position="108"/>
        <end position="126"/>
    </location>
</feature>
<feature type="transmembrane region" description="Helical" evidence="8">
    <location>
        <begin position="301"/>
        <end position="326"/>
    </location>
</feature>
<feature type="transmembrane region" description="Helical" evidence="8">
    <location>
        <begin position="338"/>
        <end position="360"/>
    </location>
</feature>
<dbReference type="EMBL" id="CAADFC020000028">
    <property type="protein sequence ID" value="VIO76825.1"/>
    <property type="molecule type" value="Genomic_DNA"/>
</dbReference>
<keyword evidence="7 8" id="KW-0472">Membrane</keyword>
<proteinExistence type="predicted"/>
<feature type="transmembrane region" description="Helical" evidence="8">
    <location>
        <begin position="172"/>
        <end position="193"/>
    </location>
</feature>
<gene>
    <name evidence="10" type="primary">hcaT</name>
    <name evidence="10" type="ORF">CI1B_67030</name>
</gene>
<feature type="transmembrane region" description="Helical" evidence="8">
    <location>
        <begin position="214"/>
        <end position="235"/>
    </location>
</feature>
<reference evidence="10" key="1">
    <citation type="submission" date="2019-02" db="EMBL/GenBank/DDBJ databases">
        <authorList>
            <person name="Pothier F.J."/>
        </authorList>
    </citation>
    <scope>NUCLEOTIDE SEQUENCE</scope>
    <source>
        <strain evidence="10">CI-1B</strain>
    </source>
</reference>
<dbReference type="PIRSF" id="PIRSF004925">
    <property type="entry name" value="HcaT"/>
    <property type="match status" value="1"/>
</dbReference>
<dbReference type="SUPFAM" id="SSF103473">
    <property type="entry name" value="MFS general substrate transporter"/>
    <property type="match status" value="1"/>
</dbReference>
<dbReference type="RefSeq" id="WP_139863315.1">
    <property type="nucleotide sequence ID" value="NZ_CAADFC020000028.1"/>
</dbReference>
<evidence type="ECO:0000313" key="10">
    <source>
        <dbReference type="EMBL" id="VIO76825.1"/>
    </source>
</evidence>
<dbReference type="GO" id="GO:0005886">
    <property type="term" value="C:plasma membrane"/>
    <property type="evidence" value="ECO:0007669"/>
    <property type="project" value="UniProtKB-SubCell"/>
</dbReference>
<evidence type="ECO:0000256" key="2">
    <source>
        <dbReference type="ARBA" id="ARBA00022448"/>
    </source>
</evidence>
<evidence type="ECO:0000256" key="7">
    <source>
        <dbReference type="ARBA" id="ARBA00023136"/>
    </source>
</evidence>
<feature type="transmembrane region" description="Helical" evidence="8">
    <location>
        <begin position="147"/>
        <end position="166"/>
    </location>
</feature>
<feature type="domain" description="Major facilitator superfamily associated" evidence="9">
    <location>
        <begin position="21"/>
        <end position="366"/>
    </location>
</feature>
<dbReference type="Proteomes" id="UP000328092">
    <property type="component" value="Unassembled WGS sequence"/>
</dbReference>
<keyword evidence="6 8" id="KW-1133">Transmembrane helix</keyword>
<dbReference type="Gene3D" id="1.20.1250.20">
    <property type="entry name" value="MFS general substrate transporter like domains"/>
    <property type="match status" value="2"/>
</dbReference>
<dbReference type="NCBIfam" id="NF037955">
    <property type="entry name" value="mfs"/>
    <property type="match status" value="1"/>
</dbReference>
<dbReference type="Pfam" id="PF12832">
    <property type="entry name" value="MFS_1_like"/>
    <property type="match status" value="1"/>
</dbReference>
<evidence type="ECO:0000259" key="9">
    <source>
        <dbReference type="Pfam" id="PF12832"/>
    </source>
</evidence>
<feature type="transmembrane region" description="Helical" evidence="8">
    <location>
        <begin position="278"/>
        <end position="295"/>
    </location>
</feature>
<comment type="caution">
    <text evidence="10">The sequence shown here is derived from an EMBL/GenBank/DDBJ whole genome shotgun (WGS) entry which is preliminary data.</text>
</comment>
<feature type="transmembrane region" description="Helical" evidence="8">
    <location>
        <begin position="84"/>
        <end position="102"/>
    </location>
</feature>
<evidence type="ECO:0000256" key="8">
    <source>
        <dbReference type="SAM" id="Phobius"/>
    </source>
</evidence>
<evidence type="ECO:0000256" key="6">
    <source>
        <dbReference type="ARBA" id="ARBA00022989"/>
    </source>
</evidence>
<dbReference type="InterPro" id="IPR024989">
    <property type="entry name" value="MFS_assoc_dom"/>
</dbReference>
<dbReference type="PANTHER" id="PTHR23522">
    <property type="entry name" value="BLL5896 PROTEIN"/>
    <property type="match status" value="1"/>
</dbReference>
<feature type="transmembrane region" description="Helical" evidence="8">
    <location>
        <begin position="247"/>
        <end position="266"/>
    </location>
</feature>
<feature type="transmembrane region" description="Helical" evidence="8">
    <location>
        <begin position="366"/>
        <end position="383"/>
    </location>
</feature>
<keyword evidence="5 8" id="KW-0812">Transmembrane</keyword>
<keyword evidence="3" id="KW-1003">Cell membrane</keyword>
<comment type="subcellular location">
    <subcellularLocation>
        <location evidence="1">Cell inner membrane</location>
        <topology evidence="1">Multi-pass membrane protein</topology>
    </subcellularLocation>
</comment>
<dbReference type="GO" id="GO:0030395">
    <property type="term" value="F:lactose binding"/>
    <property type="evidence" value="ECO:0007669"/>
    <property type="project" value="TreeGrafter"/>
</dbReference>
<dbReference type="InterPro" id="IPR026032">
    <property type="entry name" value="HcaT-like"/>
</dbReference>
<evidence type="ECO:0000313" key="11">
    <source>
        <dbReference type="Proteomes" id="UP000328092"/>
    </source>
</evidence>
<feature type="transmembrane region" description="Helical" evidence="8">
    <location>
        <begin position="51"/>
        <end position="72"/>
    </location>
</feature>
<accession>A0A508TQI8</accession>
<sequence>MSSESQIPIAAKLASRRFAARLAAFYATLFGMTGVHLPFFTVWLKAIGIDATWIGIITAVPPVTRFTVLPLVTAGAERRQMLRGAIIATSFATAFGFCLIGTQHQPLLVLVFYALTCCVWTPMVPLTDAYALRGVRQYGLNYGPLRLWGSAAFAVCALASGALLGYVAAVHLIWIITFMTVVGALVALTLRPLERPPAASAAAAGARKLLRDRGFLAIIFAAALIQSSHSAYYIFASIAWQQAGFSGLTIAGLWVLGVIAEIVLFALSPHFTLRPQTLVVIAAVSAAARWAITAQDPPLPILAVVQLAHALSFGLTQVGIMGLMVHHVPSHIMARGQGYLTACGGIVASTTSILCGMVYARYGLGAYYMMAAMAGTGGLVMWLSRRRFIAFSSEAGTGSR</sequence>
<evidence type="ECO:0000256" key="5">
    <source>
        <dbReference type="ARBA" id="ARBA00022692"/>
    </source>
</evidence>
<keyword evidence="2" id="KW-0813">Transport</keyword>
<protein>
    <submittedName>
        <fullName evidence="10">3-phenylpropionic acid transporter</fullName>
    </submittedName>
</protein>
<keyword evidence="11" id="KW-1185">Reference proteome</keyword>
<organism evidence="10 11">
    <name type="scientific">Bradyrhizobium ivorense</name>
    <dbReference type="NCBI Taxonomy" id="2511166"/>
    <lineage>
        <taxon>Bacteria</taxon>
        <taxon>Pseudomonadati</taxon>
        <taxon>Pseudomonadota</taxon>
        <taxon>Alphaproteobacteria</taxon>
        <taxon>Hyphomicrobiales</taxon>
        <taxon>Nitrobacteraceae</taxon>
        <taxon>Bradyrhizobium</taxon>
    </lineage>
</organism>
<name>A0A508TQI8_9BRAD</name>
<dbReference type="GO" id="GO:0015528">
    <property type="term" value="F:lactose:proton symporter activity"/>
    <property type="evidence" value="ECO:0007669"/>
    <property type="project" value="TreeGrafter"/>
</dbReference>
<dbReference type="PANTHER" id="PTHR23522:SF10">
    <property type="entry name" value="3-PHENYLPROPIONIC ACID TRANSPORTER-RELATED"/>
    <property type="match status" value="1"/>
</dbReference>
<evidence type="ECO:0000256" key="3">
    <source>
        <dbReference type="ARBA" id="ARBA00022475"/>
    </source>
</evidence>
<evidence type="ECO:0000256" key="4">
    <source>
        <dbReference type="ARBA" id="ARBA00022519"/>
    </source>
</evidence>
<evidence type="ECO:0000256" key="1">
    <source>
        <dbReference type="ARBA" id="ARBA00004429"/>
    </source>
</evidence>
<feature type="transmembrane region" description="Helical" evidence="8">
    <location>
        <begin position="20"/>
        <end position="39"/>
    </location>
</feature>
<dbReference type="InterPro" id="IPR036259">
    <property type="entry name" value="MFS_trans_sf"/>
</dbReference>